<comment type="caution">
    <text evidence="1">The sequence shown here is derived from an EMBL/GenBank/DDBJ whole genome shotgun (WGS) entry which is preliminary data.</text>
</comment>
<accession>A0ABX1WNP5</accession>
<sequence>MYKSIIISFILSLSYVHSQSIIDWNKNERLKYENFKKKPFQTKIPQGFLDSKLGWQIAETDGEIPKVKVFNRFDEINSWISIKHVGILNEMQLQFDLSELYARKIRKDFEALQAKKVMDKNSYRSKFLLNSNNLKKRLKSMAGVSINQPDLYNLLNKQIQDSLFIYKSYSN</sequence>
<reference evidence="1 2" key="1">
    <citation type="submission" date="2020-05" db="EMBL/GenBank/DDBJ databases">
        <title>Tigecycline resistant gene in Empedobacter stercoris.</title>
        <authorList>
            <person name="Chen Y."/>
            <person name="Cheng Y."/>
            <person name="Zhou K."/>
        </authorList>
    </citation>
    <scope>NUCLEOTIDE SEQUENCE [LARGE SCALE GENOMIC DNA]</scope>
    <source>
        <strain evidence="1 2">ES202</strain>
    </source>
</reference>
<dbReference type="EMBL" id="JABFOQ010000029">
    <property type="protein sequence ID" value="NOJ76326.1"/>
    <property type="molecule type" value="Genomic_DNA"/>
</dbReference>
<organism evidence="1 2">
    <name type="scientific">Empedobacter stercoris</name>
    <dbReference type="NCBI Taxonomy" id="1628248"/>
    <lineage>
        <taxon>Bacteria</taxon>
        <taxon>Pseudomonadati</taxon>
        <taxon>Bacteroidota</taxon>
        <taxon>Flavobacteriia</taxon>
        <taxon>Flavobacteriales</taxon>
        <taxon>Weeksellaceae</taxon>
        <taxon>Empedobacter</taxon>
    </lineage>
</organism>
<protein>
    <submittedName>
        <fullName evidence="1">Uncharacterized protein</fullName>
    </submittedName>
</protein>
<gene>
    <name evidence="1" type="ORF">HMH06_10875</name>
</gene>
<evidence type="ECO:0000313" key="1">
    <source>
        <dbReference type="EMBL" id="NOJ76326.1"/>
    </source>
</evidence>
<evidence type="ECO:0000313" key="2">
    <source>
        <dbReference type="Proteomes" id="UP000580344"/>
    </source>
</evidence>
<proteinExistence type="predicted"/>
<dbReference type="RefSeq" id="WP_171623620.1">
    <property type="nucleotide sequence ID" value="NZ_JABFOQ010000029.1"/>
</dbReference>
<name>A0ABX1WNP5_9FLAO</name>
<dbReference type="Proteomes" id="UP000580344">
    <property type="component" value="Unassembled WGS sequence"/>
</dbReference>
<keyword evidence="2" id="KW-1185">Reference proteome</keyword>